<comment type="caution">
    <text evidence="1">The sequence shown here is derived from an EMBL/GenBank/DDBJ whole genome shotgun (WGS) entry which is preliminary data.</text>
</comment>
<keyword evidence="2" id="KW-1185">Reference proteome</keyword>
<accession>A0ACB8DT79</accession>
<dbReference type="Proteomes" id="UP000821865">
    <property type="component" value="Chromosome 1"/>
</dbReference>
<sequence>MQNNFLPSGFGTQPHKAYRTFRNDITAAMCTAEQAKRALSSRGAGTFMAVQGHVSQISLSPAPSASLKRFGLQHDVLLPAESGGIYLSVPTIAEQLKKLDYQTHALGKWHLGYSSVQYTPRARGFDTFLGSYNTMKYYFSPTFNYSNICGFDFWDNETVVNDTGGEYDTHIVTDRAVDIIARHDKSKPMFMYFSTLAAHGQAQGVTTAAPERNVAKFPYIGDKNRTMLAGTIDVLDESVGRLVAALHDRKMLSNSLLVFTSDNGGIPMGLLLKHGLQLAAAWNQGLPLGRRHSCAGPGVEPAREARITRGRAATRARRRLAPHALLGRRWNRFQLGQHRRRQPVAGFVAAKTGAADAWPRRELLVNVDQDSGVAAYRDGDFKLIVIGEPQKQDQSSHPLRDPALQQHVPTPGKARPFCWAANTATFYLNSLMRSSLTWKTLQKFYSRRGVLDVPPGWRQQAAVRCDLGNASDPAIRLHKGIYLFDLARDPCELNNLAVELPSVVASLSEKIQSHAAAGQPPKDHESNLRGLAGVNGCAWAHWQDEEQTAYRDCPCFVN</sequence>
<evidence type="ECO:0000313" key="2">
    <source>
        <dbReference type="Proteomes" id="UP000821865"/>
    </source>
</evidence>
<gene>
    <name evidence="1" type="ORF">HPB49_002950</name>
</gene>
<protein>
    <submittedName>
        <fullName evidence="1">Uncharacterized protein</fullName>
    </submittedName>
</protein>
<name>A0ACB8DT79_DERSI</name>
<evidence type="ECO:0000313" key="1">
    <source>
        <dbReference type="EMBL" id="KAH7977603.1"/>
    </source>
</evidence>
<dbReference type="EMBL" id="CM023470">
    <property type="protein sequence ID" value="KAH7977603.1"/>
    <property type="molecule type" value="Genomic_DNA"/>
</dbReference>
<reference evidence="1" key="1">
    <citation type="submission" date="2020-05" db="EMBL/GenBank/DDBJ databases">
        <title>Large-scale comparative analyses of tick genomes elucidate their genetic diversity and vector capacities.</title>
        <authorList>
            <person name="Jia N."/>
            <person name="Wang J."/>
            <person name="Shi W."/>
            <person name="Du L."/>
            <person name="Sun Y."/>
            <person name="Zhan W."/>
            <person name="Jiang J."/>
            <person name="Wang Q."/>
            <person name="Zhang B."/>
            <person name="Ji P."/>
            <person name="Sakyi L.B."/>
            <person name="Cui X."/>
            <person name="Yuan T."/>
            <person name="Jiang B."/>
            <person name="Yang W."/>
            <person name="Lam T.T.-Y."/>
            <person name="Chang Q."/>
            <person name="Ding S."/>
            <person name="Wang X."/>
            <person name="Zhu J."/>
            <person name="Ruan X."/>
            <person name="Zhao L."/>
            <person name="Wei J."/>
            <person name="Que T."/>
            <person name="Du C."/>
            <person name="Cheng J."/>
            <person name="Dai P."/>
            <person name="Han X."/>
            <person name="Huang E."/>
            <person name="Gao Y."/>
            <person name="Liu J."/>
            <person name="Shao H."/>
            <person name="Ye R."/>
            <person name="Li L."/>
            <person name="Wei W."/>
            <person name="Wang X."/>
            <person name="Wang C."/>
            <person name="Yang T."/>
            <person name="Huo Q."/>
            <person name="Li W."/>
            <person name="Guo W."/>
            <person name="Chen H."/>
            <person name="Zhou L."/>
            <person name="Ni X."/>
            <person name="Tian J."/>
            <person name="Zhou Y."/>
            <person name="Sheng Y."/>
            <person name="Liu T."/>
            <person name="Pan Y."/>
            <person name="Xia L."/>
            <person name="Li J."/>
            <person name="Zhao F."/>
            <person name="Cao W."/>
        </authorList>
    </citation>
    <scope>NUCLEOTIDE SEQUENCE</scope>
    <source>
        <strain evidence="1">Dsil-2018</strain>
    </source>
</reference>
<proteinExistence type="predicted"/>
<organism evidence="1 2">
    <name type="scientific">Dermacentor silvarum</name>
    <name type="common">Tick</name>
    <dbReference type="NCBI Taxonomy" id="543639"/>
    <lineage>
        <taxon>Eukaryota</taxon>
        <taxon>Metazoa</taxon>
        <taxon>Ecdysozoa</taxon>
        <taxon>Arthropoda</taxon>
        <taxon>Chelicerata</taxon>
        <taxon>Arachnida</taxon>
        <taxon>Acari</taxon>
        <taxon>Parasitiformes</taxon>
        <taxon>Ixodida</taxon>
        <taxon>Ixodoidea</taxon>
        <taxon>Ixodidae</taxon>
        <taxon>Rhipicephalinae</taxon>
        <taxon>Dermacentor</taxon>
    </lineage>
</organism>